<comment type="subcellular location">
    <subcellularLocation>
        <location evidence="1">Nucleus</location>
    </subcellularLocation>
</comment>
<dbReference type="AlphaFoldDB" id="A0A072U0J8"/>
<evidence type="ECO:0000256" key="2">
    <source>
        <dbReference type="ARBA" id="ARBA00023015"/>
    </source>
</evidence>
<evidence type="ECO:0000256" key="4">
    <source>
        <dbReference type="ARBA" id="ARBA00023163"/>
    </source>
</evidence>
<reference evidence="8" key="3">
    <citation type="submission" date="2015-04" db="UniProtKB">
        <authorList>
            <consortium name="EnsemblPlants"/>
        </authorList>
    </citation>
    <scope>IDENTIFICATION</scope>
    <source>
        <strain evidence="8">cv. Jemalong A17</strain>
    </source>
</reference>
<evidence type="ECO:0000256" key="5">
    <source>
        <dbReference type="ARBA" id="ARBA00023242"/>
    </source>
</evidence>
<evidence type="ECO:0000313" key="9">
    <source>
        <dbReference type="Proteomes" id="UP000002051"/>
    </source>
</evidence>
<evidence type="ECO:0000256" key="1">
    <source>
        <dbReference type="ARBA" id="ARBA00004123"/>
    </source>
</evidence>
<dbReference type="HOGENOM" id="CLU_1596974_0_0_1"/>
<keyword evidence="6" id="KW-0472">Membrane</keyword>
<dbReference type="GO" id="GO:0005634">
    <property type="term" value="C:nucleus"/>
    <property type="evidence" value="ECO:0007669"/>
    <property type="project" value="UniProtKB-SubCell"/>
</dbReference>
<evidence type="ECO:0000313" key="8">
    <source>
        <dbReference type="EnsemblPlants" id="KEH23197"/>
    </source>
</evidence>
<sequence length="167" mass="19318">MHHKYSDYASFVLKFTKNDNTTTRKTMRLLDVLTSQEYDFRLITAERNKAEKSLGRVVCWHVLYDDKLLFDLGVPPAVLFVEVMLAPSIFREQCLEKKNADLTLIDDNGNKWKCRVVVGTLTQSNRRIRGQWKTMIDARNIKHGSYMIIGALMSGTINTTFFSIKHL</sequence>
<accession>A0A072U0J8</accession>
<keyword evidence="5" id="KW-0539">Nucleus</keyword>
<evidence type="ECO:0000256" key="3">
    <source>
        <dbReference type="ARBA" id="ARBA00023125"/>
    </source>
</evidence>
<dbReference type="InterPro" id="IPR015300">
    <property type="entry name" value="DNA-bd_pseudobarrel_sf"/>
</dbReference>
<keyword evidence="9" id="KW-1185">Reference proteome</keyword>
<keyword evidence="6" id="KW-1133">Transmembrane helix</keyword>
<keyword evidence="3" id="KW-0238">DNA-binding</keyword>
<dbReference type="EMBL" id="CM001223">
    <property type="protein sequence ID" value="KEH23197.1"/>
    <property type="molecule type" value="Genomic_DNA"/>
</dbReference>
<reference evidence="7 9" key="2">
    <citation type="journal article" date="2014" name="BMC Genomics">
        <title>An improved genome release (version Mt4.0) for the model legume Medicago truncatula.</title>
        <authorList>
            <person name="Tang H."/>
            <person name="Krishnakumar V."/>
            <person name="Bidwell S."/>
            <person name="Rosen B."/>
            <person name="Chan A."/>
            <person name="Zhou S."/>
            <person name="Gentzbittel L."/>
            <person name="Childs K.L."/>
            <person name="Yandell M."/>
            <person name="Gundlach H."/>
            <person name="Mayer K.F."/>
            <person name="Schwartz D.C."/>
            <person name="Town C.D."/>
        </authorList>
    </citation>
    <scope>GENOME REANNOTATION</scope>
    <source>
        <strain evidence="7">A17</strain>
        <strain evidence="8 9">cv. Jemalong A17</strain>
    </source>
</reference>
<organism evidence="7 9">
    <name type="scientific">Medicago truncatula</name>
    <name type="common">Barrel medic</name>
    <name type="synonym">Medicago tribuloides</name>
    <dbReference type="NCBI Taxonomy" id="3880"/>
    <lineage>
        <taxon>Eukaryota</taxon>
        <taxon>Viridiplantae</taxon>
        <taxon>Streptophyta</taxon>
        <taxon>Embryophyta</taxon>
        <taxon>Tracheophyta</taxon>
        <taxon>Spermatophyta</taxon>
        <taxon>Magnoliopsida</taxon>
        <taxon>eudicotyledons</taxon>
        <taxon>Gunneridae</taxon>
        <taxon>Pentapetalae</taxon>
        <taxon>rosids</taxon>
        <taxon>fabids</taxon>
        <taxon>Fabales</taxon>
        <taxon>Fabaceae</taxon>
        <taxon>Papilionoideae</taxon>
        <taxon>50 kb inversion clade</taxon>
        <taxon>NPAAA clade</taxon>
        <taxon>Hologalegina</taxon>
        <taxon>IRL clade</taxon>
        <taxon>Trifolieae</taxon>
        <taxon>Medicago</taxon>
    </lineage>
</organism>
<evidence type="ECO:0000313" key="7">
    <source>
        <dbReference type="EMBL" id="KEH23197.1"/>
    </source>
</evidence>
<proteinExistence type="predicted"/>
<dbReference type="SUPFAM" id="SSF101936">
    <property type="entry name" value="DNA-binding pseudobarrel domain"/>
    <property type="match status" value="1"/>
</dbReference>
<keyword evidence="4" id="KW-0804">Transcription</keyword>
<evidence type="ECO:0000256" key="6">
    <source>
        <dbReference type="SAM" id="Phobius"/>
    </source>
</evidence>
<gene>
    <name evidence="7" type="ordered locus">MTR_7g068970</name>
</gene>
<keyword evidence="6 7" id="KW-0812">Transmembrane</keyword>
<name>A0A072U0J8_MEDTR</name>
<dbReference type="GO" id="GO:0003677">
    <property type="term" value="F:DNA binding"/>
    <property type="evidence" value="ECO:0007669"/>
    <property type="project" value="UniProtKB-KW"/>
</dbReference>
<feature type="transmembrane region" description="Helical" evidence="6">
    <location>
        <begin position="145"/>
        <end position="164"/>
    </location>
</feature>
<dbReference type="EnsemblPlants" id="KEH23197">
    <property type="protein sequence ID" value="KEH23197"/>
    <property type="gene ID" value="MTR_7g068970"/>
</dbReference>
<reference evidence="7 9" key="1">
    <citation type="journal article" date="2011" name="Nature">
        <title>The Medicago genome provides insight into the evolution of rhizobial symbioses.</title>
        <authorList>
            <person name="Young N.D."/>
            <person name="Debelle F."/>
            <person name="Oldroyd G.E."/>
            <person name="Geurts R."/>
            <person name="Cannon S.B."/>
            <person name="Udvardi M.K."/>
            <person name="Benedito V.A."/>
            <person name="Mayer K.F."/>
            <person name="Gouzy J."/>
            <person name="Schoof H."/>
            <person name="Van de Peer Y."/>
            <person name="Proost S."/>
            <person name="Cook D.R."/>
            <person name="Meyers B.C."/>
            <person name="Spannagl M."/>
            <person name="Cheung F."/>
            <person name="De Mita S."/>
            <person name="Krishnakumar V."/>
            <person name="Gundlach H."/>
            <person name="Zhou S."/>
            <person name="Mudge J."/>
            <person name="Bharti A.K."/>
            <person name="Murray J.D."/>
            <person name="Naoumkina M.A."/>
            <person name="Rosen B."/>
            <person name="Silverstein K.A."/>
            <person name="Tang H."/>
            <person name="Rombauts S."/>
            <person name="Zhao P.X."/>
            <person name="Zhou P."/>
            <person name="Barbe V."/>
            <person name="Bardou P."/>
            <person name="Bechner M."/>
            <person name="Bellec A."/>
            <person name="Berger A."/>
            <person name="Berges H."/>
            <person name="Bidwell S."/>
            <person name="Bisseling T."/>
            <person name="Choisne N."/>
            <person name="Couloux A."/>
            <person name="Denny R."/>
            <person name="Deshpande S."/>
            <person name="Dai X."/>
            <person name="Doyle J.J."/>
            <person name="Dudez A.M."/>
            <person name="Farmer A.D."/>
            <person name="Fouteau S."/>
            <person name="Franken C."/>
            <person name="Gibelin C."/>
            <person name="Gish J."/>
            <person name="Goldstein S."/>
            <person name="Gonzalez A.J."/>
            <person name="Green P.J."/>
            <person name="Hallab A."/>
            <person name="Hartog M."/>
            <person name="Hua A."/>
            <person name="Humphray S.J."/>
            <person name="Jeong D.H."/>
            <person name="Jing Y."/>
            <person name="Jocker A."/>
            <person name="Kenton S.M."/>
            <person name="Kim D.J."/>
            <person name="Klee K."/>
            <person name="Lai H."/>
            <person name="Lang C."/>
            <person name="Lin S."/>
            <person name="Macmil S.L."/>
            <person name="Magdelenat G."/>
            <person name="Matthews L."/>
            <person name="McCorrison J."/>
            <person name="Monaghan E.L."/>
            <person name="Mun J.H."/>
            <person name="Najar F.Z."/>
            <person name="Nicholson C."/>
            <person name="Noirot C."/>
            <person name="O'Bleness M."/>
            <person name="Paule C.R."/>
            <person name="Poulain J."/>
            <person name="Prion F."/>
            <person name="Qin B."/>
            <person name="Qu C."/>
            <person name="Retzel E.F."/>
            <person name="Riddle C."/>
            <person name="Sallet E."/>
            <person name="Samain S."/>
            <person name="Samson N."/>
            <person name="Sanders I."/>
            <person name="Saurat O."/>
            <person name="Scarpelli C."/>
            <person name="Schiex T."/>
            <person name="Segurens B."/>
            <person name="Severin A.J."/>
            <person name="Sherrier D.J."/>
            <person name="Shi R."/>
            <person name="Sims S."/>
            <person name="Singer S.R."/>
            <person name="Sinharoy S."/>
            <person name="Sterck L."/>
            <person name="Viollet A."/>
            <person name="Wang B.B."/>
            <person name="Wang K."/>
            <person name="Wang M."/>
            <person name="Wang X."/>
            <person name="Warfsmann J."/>
            <person name="Weissenbach J."/>
            <person name="White D.D."/>
            <person name="White J.D."/>
            <person name="Wiley G.B."/>
            <person name="Wincker P."/>
            <person name="Xing Y."/>
            <person name="Yang L."/>
            <person name="Yao Z."/>
            <person name="Ying F."/>
            <person name="Zhai J."/>
            <person name="Zhou L."/>
            <person name="Zuber A."/>
            <person name="Denarie J."/>
            <person name="Dixon R.A."/>
            <person name="May G.D."/>
            <person name="Schwartz D.C."/>
            <person name="Rogers J."/>
            <person name="Quetier F."/>
            <person name="Town C.D."/>
            <person name="Roe B.A."/>
        </authorList>
    </citation>
    <scope>NUCLEOTIDE SEQUENCE [LARGE SCALE GENOMIC DNA]</scope>
    <source>
        <strain evidence="7">A17</strain>
        <strain evidence="8 9">cv. Jemalong A17</strain>
    </source>
</reference>
<protein>
    <submittedName>
        <fullName evidence="7">Transmembrane protein, putative</fullName>
    </submittedName>
</protein>
<dbReference type="Proteomes" id="UP000002051">
    <property type="component" value="Unassembled WGS sequence"/>
</dbReference>
<keyword evidence="2" id="KW-0805">Transcription regulation</keyword>